<dbReference type="PANTHER" id="PTHR11686:SF9">
    <property type="entry name" value="RE13973P"/>
    <property type="match status" value="1"/>
</dbReference>
<feature type="region of interest" description="Disordered" evidence="3">
    <location>
        <begin position="150"/>
        <end position="175"/>
    </location>
</feature>
<dbReference type="EMBL" id="JAJJMB010008936">
    <property type="protein sequence ID" value="KAI3919079.1"/>
    <property type="molecule type" value="Genomic_DNA"/>
</dbReference>
<feature type="active site" description="Nucleophile" evidence="1">
    <location>
        <position position="108"/>
    </location>
</feature>
<feature type="binding site" evidence="2">
    <location>
        <position position="202"/>
    </location>
    <ligand>
        <name>L-glutamate</name>
        <dbReference type="ChEBI" id="CHEBI:29985"/>
    </ligand>
</feature>
<gene>
    <name evidence="4" type="ORF">MKW98_016632</name>
</gene>
<dbReference type="FunFam" id="1.10.246.130:FF:000001">
    <property type="entry name" value="Gamma-glutamyltransferase 5 isoform 1"/>
    <property type="match status" value="1"/>
</dbReference>
<name>A0AAD4XJN0_9MAGN</name>
<dbReference type="InterPro" id="IPR000101">
    <property type="entry name" value="GGT_peptidase"/>
</dbReference>
<evidence type="ECO:0000256" key="1">
    <source>
        <dbReference type="PIRSR" id="PIRSR600101-1"/>
    </source>
</evidence>
<dbReference type="GO" id="GO:0005886">
    <property type="term" value="C:plasma membrane"/>
    <property type="evidence" value="ECO:0007669"/>
    <property type="project" value="TreeGrafter"/>
</dbReference>
<evidence type="ECO:0000313" key="5">
    <source>
        <dbReference type="Proteomes" id="UP001202328"/>
    </source>
</evidence>
<dbReference type="SUPFAM" id="SSF56235">
    <property type="entry name" value="N-terminal nucleophile aminohydrolases (Ntn hydrolases)"/>
    <property type="match status" value="1"/>
</dbReference>
<reference evidence="4" key="1">
    <citation type="submission" date="2022-04" db="EMBL/GenBank/DDBJ databases">
        <title>A functionally conserved STORR gene fusion in Papaver species that diverged 16.8 million years ago.</title>
        <authorList>
            <person name="Catania T."/>
        </authorList>
    </citation>
    <scope>NUCLEOTIDE SEQUENCE</scope>
    <source>
        <strain evidence="4">S-188037</strain>
    </source>
</reference>
<dbReference type="Proteomes" id="UP001202328">
    <property type="component" value="Unassembled WGS sequence"/>
</dbReference>
<dbReference type="InterPro" id="IPR043138">
    <property type="entry name" value="GGT_lsub"/>
</dbReference>
<dbReference type="Gene3D" id="1.10.246.130">
    <property type="match status" value="1"/>
</dbReference>
<evidence type="ECO:0000256" key="3">
    <source>
        <dbReference type="SAM" id="MobiDB-lite"/>
    </source>
</evidence>
<dbReference type="PANTHER" id="PTHR11686">
    <property type="entry name" value="GAMMA GLUTAMYL TRANSPEPTIDASE"/>
    <property type="match status" value="1"/>
</dbReference>
<organism evidence="4 5">
    <name type="scientific">Papaver atlanticum</name>
    <dbReference type="NCBI Taxonomy" id="357466"/>
    <lineage>
        <taxon>Eukaryota</taxon>
        <taxon>Viridiplantae</taxon>
        <taxon>Streptophyta</taxon>
        <taxon>Embryophyta</taxon>
        <taxon>Tracheophyta</taxon>
        <taxon>Spermatophyta</taxon>
        <taxon>Magnoliopsida</taxon>
        <taxon>Ranunculales</taxon>
        <taxon>Papaveraceae</taxon>
        <taxon>Papaveroideae</taxon>
        <taxon>Papaver</taxon>
    </lineage>
</organism>
<dbReference type="PRINTS" id="PR01210">
    <property type="entry name" value="GGTRANSPTASE"/>
</dbReference>
<dbReference type="Pfam" id="PF01019">
    <property type="entry name" value="G_glu_transpept"/>
    <property type="match status" value="1"/>
</dbReference>
<evidence type="ECO:0000313" key="4">
    <source>
        <dbReference type="EMBL" id="KAI3919079.1"/>
    </source>
</evidence>
<keyword evidence="5" id="KW-1185">Reference proteome</keyword>
<dbReference type="GO" id="GO:0036374">
    <property type="term" value="F:glutathione hydrolase activity"/>
    <property type="evidence" value="ECO:0007669"/>
    <property type="project" value="InterPro"/>
</dbReference>
<evidence type="ECO:0000256" key="2">
    <source>
        <dbReference type="PIRSR" id="PIRSR600101-2"/>
    </source>
</evidence>
<proteinExistence type="predicted"/>
<dbReference type="Gene3D" id="3.60.20.40">
    <property type="match status" value="1"/>
</dbReference>
<protein>
    <submittedName>
        <fullName evidence="4">Uncharacterized protein</fullName>
    </submittedName>
</protein>
<accession>A0AAD4XJN0</accession>
<dbReference type="AlphaFoldDB" id="A0AAD4XJN0"/>
<comment type="caution">
    <text evidence="4">The sequence shown here is derived from an EMBL/GenBank/DDBJ whole genome shotgun (WGS) entry which is preliminary data.</text>
</comment>
<sequence length="320" mass="35556">MGFTLLGMPVPSTCILGITMVLNILNSYPSLDFLKGPLGLHRLIEALKHMLAYRMNLGDPKFVDIKRYQDNMLCRSFAAEIRKNISDTTTFPSKYYLPEWSQLNDHGTTHFSIVDNDRNVVSMTATINHYFGAGVLSPSTGIILNNQMDDFSAPTEKPKGEDKLPPAPSNFIKPNKRPLSSMNPLIILKENQVVGVLGASGGINIIPAVTQVFLNHFIKGMKPLCDVKEPRVYHKVAPNEVLYENWTVVTGEHIQLSQDNISLLKGRHHVLNETAAGAICQISSEILPQLVIQEKVEGPLRLNLNLVIRIFGRRPKGGLL</sequence>
<feature type="binding site" evidence="2">
    <location>
        <position position="150"/>
    </location>
    <ligand>
        <name>L-glutamate</name>
        <dbReference type="ChEBI" id="CHEBI:29985"/>
    </ligand>
</feature>
<dbReference type="InterPro" id="IPR029055">
    <property type="entry name" value="Ntn_hydrolases_N"/>
</dbReference>
<feature type="binding site" evidence="2">
    <location>
        <begin position="126"/>
        <end position="128"/>
    </location>
    <ligand>
        <name>L-glutamate</name>
        <dbReference type="ChEBI" id="CHEBI:29985"/>
    </ligand>
</feature>
<dbReference type="GO" id="GO:0006751">
    <property type="term" value="P:glutathione catabolic process"/>
    <property type="evidence" value="ECO:0007669"/>
    <property type="project" value="InterPro"/>
</dbReference>
<feature type="binding site" evidence="2">
    <location>
        <begin position="180"/>
        <end position="181"/>
    </location>
    <ligand>
        <name>L-glutamate</name>
        <dbReference type="ChEBI" id="CHEBI:29985"/>
    </ligand>
</feature>
<dbReference type="InterPro" id="IPR043137">
    <property type="entry name" value="GGT_ssub_C"/>
</dbReference>